<dbReference type="AlphaFoldDB" id="A0A8C6HM38"/>
<evidence type="ECO:0000313" key="1">
    <source>
        <dbReference type="Ensembl" id="ENSMSIP00000022805.1"/>
    </source>
</evidence>
<keyword evidence="2" id="KW-1185">Reference proteome</keyword>
<dbReference type="Ensembl" id="ENSMSIT00000028759.1">
    <property type="protein sequence ID" value="ENSMSIP00000022805.1"/>
    <property type="gene ID" value="ENSMSIG00000019385.1"/>
</dbReference>
<protein>
    <submittedName>
        <fullName evidence="1">Uncharacterized protein</fullName>
    </submittedName>
</protein>
<reference evidence="1" key="2">
    <citation type="submission" date="2025-09" db="UniProtKB">
        <authorList>
            <consortium name="Ensembl"/>
        </authorList>
    </citation>
    <scope>IDENTIFICATION</scope>
</reference>
<dbReference type="Proteomes" id="UP000694415">
    <property type="component" value="Unplaced"/>
</dbReference>
<evidence type="ECO:0000313" key="2">
    <source>
        <dbReference type="Proteomes" id="UP000694415"/>
    </source>
</evidence>
<name>A0A8C6HM38_MUSSI</name>
<sequence length="153" mass="17247">MISFPHILKSLFSHGPISVSVNIYLYHKCRWFCNGSHSIHTILLLLFKVLVTVNNATRMSPLIMLVVVSSSLLASKSRYSSDLGKALTTLRQVVPDSQFTSCRQQCQLMPKVSQVILASVTWGFNTIKCIYPCWYMDSGEKNKPICSLIVFTK</sequence>
<reference evidence="1" key="1">
    <citation type="submission" date="2025-08" db="UniProtKB">
        <authorList>
            <consortium name="Ensembl"/>
        </authorList>
    </citation>
    <scope>IDENTIFICATION</scope>
</reference>
<organism evidence="1 2">
    <name type="scientific">Mus spicilegus</name>
    <name type="common">Mound-building mouse</name>
    <dbReference type="NCBI Taxonomy" id="10103"/>
    <lineage>
        <taxon>Eukaryota</taxon>
        <taxon>Metazoa</taxon>
        <taxon>Chordata</taxon>
        <taxon>Craniata</taxon>
        <taxon>Vertebrata</taxon>
        <taxon>Euteleostomi</taxon>
        <taxon>Mammalia</taxon>
        <taxon>Eutheria</taxon>
        <taxon>Euarchontoglires</taxon>
        <taxon>Glires</taxon>
        <taxon>Rodentia</taxon>
        <taxon>Myomorpha</taxon>
        <taxon>Muroidea</taxon>
        <taxon>Muridae</taxon>
        <taxon>Murinae</taxon>
        <taxon>Mus</taxon>
        <taxon>Mus</taxon>
    </lineage>
</organism>
<dbReference type="GeneTree" id="ENSGT00860000136060"/>
<proteinExistence type="predicted"/>
<accession>A0A8C6HM38</accession>